<comment type="caution">
    <text evidence="7">The sequence shown here is derived from an EMBL/GenBank/DDBJ whole genome shotgun (WGS) entry which is preliminary data.</text>
</comment>
<dbReference type="AlphaFoldDB" id="A0A1U7M4L6"/>
<evidence type="ECO:0000256" key="2">
    <source>
        <dbReference type="ARBA" id="ARBA00022723"/>
    </source>
</evidence>
<dbReference type="Gene3D" id="3.50.50.60">
    <property type="entry name" value="FAD/NAD(P)-binding domain"/>
    <property type="match status" value="1"/>
</dbReference>
<keyword evidence="1" id="KW-0001">2Fe-2S</keyword>
<dbReference type="InterPro" id="IPR036922">
    <property type="entry name" value="Rieske_2Fe-2S_sf"/>
</dbReference>
<dbReference type="GO" id="GO:0046872">
    <property type="term" value="F:metal ion binding"/>
    <property type="evidence" value="ECO:0007669"/>
    <property type="project" value="UniProtKB-KW"/>
</dbReference>
<evidence type="ECO:0000256" key="5">
    <source>
        <dbReference type="ARBA" id="ARBA00023157"/>
    </source>
</evidence>
<keyword evidence="2" id="KW-0479">Metal-binding</keyword>
<dbReference type="Pfam" id="PF00355">
    <property type="entry name" value="Rieske"/>
    <property type="match status" value="1"/>
</dbReference>
<dbReference type="GO" id="GO:0016020">
    <property type="term" value="C:membrane"/>
    <property type="evidence" value="ECO:0007669"/>
    <property type="project" value="InterPro"/>
</dbReference>
<evidence type="ECO:0000256" key="3">
    <source>
        <dbReference type="ARBA" id="ARBA00023004"/>
    </source>
</evidence>
<dbReference type="PROSITE" id="PS51296">
    <property type="entry name" value="RIESKE"/>
    <property type="match status" value="1"/>
</dbReference>
<feature type="domain" description="Rieske" evidence="6">
    <location>
        <begin position="425"/>
        <end position="510"/>
    </location>
</feature>
<keyword evidence="4" id="KW-0411">Iron-sulfur</keyword>
<dbReference type="CDD" id="cd03477">
    <property type="entry name" value="Rieske_YhfW_C"/>
    <property type="match status" value="1"/>
</dbReference>
<dbReference type="RefSeq" id="WP_075727258.1">
    <property type="nucleotide sequence ID" value="NZ_LTDM01000035.1"/>
</dbReference>
<gene>
    <name evidence="7" type="primary">puuB_2</name>
    <name evidence="7" type="ORF">TICRE_17950</name>
</gene>
<evidence type="ECO:0000313" key="7">
    <source>
        <dbReference type="EMBL" id="OLS02226.1"/>
    </source>
</evidence>
<dbReference type="FunFam" id="2.102.10.10:FF:000014">
    <property type="entry name" value="Oxidoreductase, FAD dependent"/>
    <property type="match status" value="1"/>
</dbReference>
<dbReference type="SUPFAM" id="SSF50022">
    <property type="entry name" value="ISP domain"/>
    <property type="match status" value="1"/>
</dbReference>
<dbReference type="Pfam" id="PF01266">
    <property type="entry name" value="DAO"/>
    <property type="match status" value="1"/>
</dbReference>
<keyword evidence="5" id="KW-1015">Disulfide bond</keyword>
<dbReference type="Gene3D" id="3.30.9.10">
    <property type="entry name" value="D-Amino Acid Oxidase, subunit A, domain 2"/>
    <property type="match status" value="1"/>
</dbReference>
<evidence type="ECO:0000256" key="4">
    <source>
        <dbReference type="ARBA" id="ARBA00023014"/>
    </source>
</evidence>
<name>A0A1U7M4L6_TISCR</name>
<protein>
    <submittedName>
        <fullName evidence="7">Gamma-glutamylputrescine oxidoreductase</fullName>
        <ecNumber evidence="7">1.4.3.-</ecNumber>
    </submittedName>
</protein>
<evidence type="ECO:0000259" key="6">
    <source>
        <dbReference type="PROSITE" id="PS51296"/>
    </source>
</evidence>
<dbReference type="GO" id="GO:0051537">
    <property type="term" value="F:2 iron, 2 sulfur cluster binding"/>
    <property type="evidence" value="ECO:0007669"/>
    <property type="project" value="UniProtKB-KW"/>
</dbReference>
<dbReference type="GO" id="GO:0005737">
    <property type="term" value="C:cytoplasm"/>
    <property type="evidence" value="ECO:0007669"/>
    <property type="project" value="TreeGrafter"/>
</dbReference>
<evidence type="ECO:0000313" key="8">
    <source>
        <dbReference type="Proteomes" id="UP000186112"/>
    </source>
</evidence>
<reference evidence="7 8" key="1">
    <citation type="submission" date="2016-02" db="EMBL/GenBank/DDBJ databases">
        <title>Genome sequence of Tissierella creatinophila DSM 6911.</title>
        <authorList>
            <person name="Poehlein A."/>
            <person name="Daniel R."/>
        </authorList>
    </citation>
    <scope>NUCLEOTIDE SEQUENCE [LARGE SCALE GENOMIC DNA]</scope>
    <source>
        <strain evidence="7 8">DSM 6911</strain>
    </source>
</reference>
<keyword evidence="8" id="KW-1185">Reference proteome</keyword>
<dbReference type="Gene3D" id="2.102.10.10">
    <property type="entry name" value="Rieske [2Fe-2S] iron-sulphur domain"/>
    <property type="match status" value="1"/>
</dbReference>
<keyword evidence="3" id="KW-0408">Iron</keyword>
<proteinExistence type="predicted"/>
<accession>A0A1U7M4L6</accession>
<dbReference type="InterPro" id="IPR006076">
    <property type="entry name" value="FAD-dep_OxRdtase"/>
</dbReference>
<dbReference type="PANTHER" id="PTHR13847:SF274">
    <property type="entry name" value="RIESKE 2FE-2S IRON-SULFUR PROTEIN YHFW-RELATED"/>
    <property type="match status" value="1"/>
</dbReference>
<sequence>MDNFDIFKNKSLSLWLKDSISSNISKLEKNIICDICIIGAGITGISTAYMLNELGYKVVLIDKDTPIHLTSGNTTAKFTFQHDLIYSEILKNYGLEKARLYYESQLDGLNLVRTLVQRHNISCDFKETSSIIYGENEKEFNEILDEKSSYEKLGIPHELIHDLPFNIKGIGGLKVDSQFELNPVKYLDSLIKYLLEKDVPIFKDTCAKYLVKDGGNVKVVTNNDFIINCKNLVISTGYPFFGANGMYFTRLEAYRSYLLAFPTKEPLDDSYMMISKSQSPYSLRFSNTDGVHYLLIGGKGHKVGQASSEKESYEKLIAFAKNNFKVDDPVYRWSAQDYQSVDKIPYIGRLTSRYENIFVATGFNKWGMSNGSFASILISDLIKEKASKYEELFNPSRGEVKHNLNKFIKSNLNVAKELIKGKVLPDEINLNDIRNDEGGIIKYNGKRVAAYRDASGVLFLSDSTCTHLGCELEYNNAERSFDCPCHGSRFNFDGKVLEGPATTDLKKVDI</sequence>
<dbReference type="GO" id="GO:0016705">
    <property type="term" value="F:oxidoreductase activity, acting on paired donors, with incorporation or reduction of molecular oxygen"/>
    <property type="evidence" value="ECO:0007669"/>
    <property type="project" value="UniProtKB-ARBA"/>
</dbReference>
<evidence type="ECO:0000256" key="1">
    <source>
        <dbReference type="ARBA" id="ARBA00022714"/>
    </source>
</evidence>
<dbReference type="GO" id="GO:0004497">
    <property type="term" value="F:monooxygenase activity"/>
    <property type="evidence" value="ECO:0007669"/>
    <property type="project" value="UniProtKB-ARBA"/>
</dbReference>
<dbReference type="Proteomes" id="UP000186112">
    <property type="component" value="Unassembled WGS sequence"/>
</dbReference>
<dbReference type="SUPFAM" id="SSF51905">
    <property type="entry name" value="FAD/NAD(P)-binding domain"/>
    <property type="match status" value="1"/>
</dbReference>
<dbReference type="PANTHER" id="PTHR13847">
    <property type="entry name" value="SARCOSINE DEHYDROGENASE-RELATED"/>
    <property type="match status" value="1"/>
</dbReference>
<dbReference type="InterPro" id="IPR038010">
    <property type="entry name" value="YhfW_C"/>
</dbReference>
<keyword evidence="7" id="KW-0560">Oxidoreductase</keyword>
<dbReference type="PRINTS" id="PR00162">
    <property type="entry name" value="RIESKE"/>
</dbReference>
<dbReference type="InterPro" id="IPR017941">
    <property type="entry name" value="Rieske_2Fe-2S"/>
</dbReference>
<dbReference type="InterPro" id="IPR036188">
    <property type="entry name" value="FAD/NAD-bd_sf"/>
</dbReference>
<dbReference type="EC" id="1.4.3.-" evidence="7"/>
<organism evidence="7 8">
    <name type="scientific">Tissierella creatinophila DSM 6911</name>
    <dbReference type="NCBI Taxonomy" id="1123403"/>
    <lineage>
        <taxon>Bacteria</taxon>
        <taxon>Bacillati</taxon>
        <taxon>Bacillota</taxon>
        <taxon>Tissierellia</taxon>
        <taxon>Tissierellales</taxon>
        <taxon>Tissierellaceae</taxon>
        <taxon>Tissierella</taxon>
    </lineage>
</organism>
<dbReference type="InterPro" id="IPR005805">
    <property type="entry name" value="Rieske_Fe-S_prot_C"/>
</dbReference>
<dbReference type="EMBL" id="LTDM01000035">
    <property type="protein sequence ID" value="OLS02226.1"/>
    <property type="molecule type" value="Genomic_DNA"/>
</dbReference>
<dbReference type="OrthoDB" id="9767869at2"/>